<accession>A0A2T5BUE3</accession>
<dbReference type="OrthoDB" id="5489421at2"/>
<dbReference type="Proteomes" id="UP000243859">
    <property type="component" value="Unassembled WGS sequence"/>
</dbReference>
<dbReference type="GO" id="GO:0008757">
    <property type="term" value="F:S-adenosylmethionine-dependent methyltransferase activity"/>
    <property type="evidence" value="ECO:0007669"/>
    <property type="project" value="UniProtKB-ARBA"/>
</dbReference>
<protein>
    <submittedName>
        <fullName evidence="4">tRNA1(Val) A37 N6-methylase TrmN6</fullName>
    </submittedName>
</protein>
<keyword evidence="2" id="KW-0949">S-adenosyl-L-methionine</keyword>
<dbReference type="CDD" id="cd02440">
    <property type="entry name" value="AdoMet_MTases"/>
    <property type="match status" value="1"/>
</dbReference>
<evidence type="ECO:0000313" key="5">
    <source>
        <dbReference type="Proteomes" id="UP000243859"/>
    </source>
</evidence>
<dbReference type="SUPFAM" id="SSF53335">
    <property type="entry name" value="S-adenosyl-L-methionine-dependent methyltransferases"/>
    <property type="match status" value="1"/>
</dbReference>
<dbReference type="InterPro" id="IPR002052">
    <property type="entry name" value="DNA_methylase_N6_adenine_CS"/>
</dbReference>
<evidence type="ECO:0000256" key="2">
    <source>
        <dbReference type="ARBA" id="ARBA00022691"/>
    </source>
</evidence>
<dbReference type="AlphaFoldDB" id="A0A2T5BUE3"/>
<gene>
    <name evidence="4" type="ORF">C8N32_104199</name>
</gene>
<dbReference type="InterPro" id="IPR007848">
    <property type="entry name" value="Small_mtfrase_dom"/>
</dbReference>
<name>A0A2T5BUE3_9RHOB</name>
<proteinExistence type="predicted"/>
<evidence type="ECO:0000259" key="3">
    <source>
        <dbReference type="Pfam" id="PF05175"/>
    </source>
</evidence>
<dbReference type="GO" id="GO:0008170">
    <property type="term" value="F:N-methyltransferase activity"/>
    <property type="evidence" value="ECO:0007669"/>
    <property type="project" value="UniProtKB-ARBA"/>
</dbReference>
<sequence>MTEDDFLGGRVRAAQPAVGYRAGTDAVLLAAAVPAKPGQSVLELGCGAGVASLCLAVRVPDLRLTGIERQLPYAGLARTNAARNGVKMEIVTADITNLPASLRGQSFDHVFANPPYYLRTRGSAACDPGREAALGEETPLSQWMDVATRRLVPGGWLTVIQRVERLPDLMQALDDRLGSAELLPLAPRQGRAAKLGVLRARKGARGAFRLLPPLVLHMGARHETDGESYTPPVRAVLRQAAALPWPGD</sequence>
<organism evidence="4 5">
    <name type="scientific">Rhodovulum imhoffii</name>
    <dbReference type="NCBI Taxonomy" id="365340"/>
    <lineage>
        <taxon>Bacteria</taxon>
        <taxon>Pseudomonadati</taxon>
        <taxon>Pseudomonadota</taxon>
        <taxon>Alphaproteobacteria</taxon>
        <taxon>Rhodobacterales</taxon>
        <taxon>Paracoccaceae</taxon>
        <taxon>Rhodovulum</taxon>
    </lineage>
</organism>
<dbReference type="PANTHER" id="PTHR47739">
    <property type="entry name" value="TRNA1(VAL) (ADENINE(37)-N6)-METHYLTRANSFERASE"/>
    <property type="match status" value="1"/>
</dbReference>
<keyword evidence="1 4" id="KW-0489">Methyltransferase</keyword>
<feature type="domain" description="Methyltransferase small" evidence="3">
    <location>
        <begin position="27"/>
        <end position="117"/>
    </location>
</feature>
<reference evidence="4 5" key="1">
    <citation type="submission" date="2018-04" db="EMBL/GenBank/DDBJ databases">
        <title>Genomic Encyclopedia of Archaeal and Bacterial Type Strains, Phase II (KMG-II): from individual species to whole genera.</title>
        <authorList>
            <person name="Goeker M."/>
        </authorList>
    </citation>
    <scope>NUCLEOTIDE SEQUENCE [LARGE SCALE GENOMIC DNA]</scope>
    <source>
        <strain evidence="4 5">DSM 18064</strain>
    </source>
</reference>
<dbReference type="GO" id="GO:0003676">
    <property type="term" value="F:nucleic acid binding"/>
    <property type="evidence" value="ECO:0007669"/>
    <property type="project" value="InterPro"/>
</dbReference>
<dbReference type="Pfam" id="PF05175">
    <property type="entry name" value="MTS"/>
    <property type="match status" value="1"/>
</dbReference>
<dbReference type="RefSeq" id="WP_107891437.1">
    <property type="nucleotide sequence ID" value="NZ_NHSI01000059.1"/>
</dbReference>
<evidence type="ECO:0000313" key="4">
    <source>
        <dbReference type="EMBL" id="PTN03088.1"/>
    </source>
</evidence>
<dbReference type="PROSITE" id="PS00092">
    <property type="entry name" value="N6_MTASE"/>
    <property type="match status" value="1"/>
</dbReference>
<dbReference type="Gene3D" id="3.40.50.150">
    <property type="entry name" value="Vaccinia Virus protein VP39"/>
    <property type="match status" value="1"/>
</dbReference>
<comment type="caution">
    <text evidence="4">The sequence shown here is derived from an EMBL/GenBank/DDBJ whole genome shotgun (WGS) entry which is preliminary data.</text>
</comment>
<dbReference type="EMBL" id="QAAA01000004">
    <property type="protein sequence ID" value="PTN03088.1"/>
    <property type="molecule type" value="Genomic_DNA"/>
</dbReference>
<keyword evidence="1 4" id="KW-0808">Transferase</keyword>
<evidence type="ECO:0000256" key="1">
    <source>
        <dbReference type="ARBA" id="ARBA00022603"/>
    </source>
</evidence>
<keyword evidence="5" id="KW-1185">Reference proteome</keyword>
<dbReference type="InterPro" id="IPR050210">
    <property type="entry name" value="tRNA_Adenine-N(6)_MTase"/>
</dbReference>
<dbReference type="PANTHER" id="PTHR47739:SF1">
    <property type="entry name" value="TRNA1(VAL) (ADENINE(37)-N6)-METHYLTRANSFERASE"/>
    <property type="match status" value="1"/>
</dbReference>
<dbReference type="GO" id="GO:0032259">
    <property type="term" value="P:methylation"/>
    <property type="evidence" value="ECO:0007669"/>
    <property type="project" value="UniProtKB-KW"/>
</dbReference>
<dbReference type="InterPro" id="IPR029063">
    <property type="entry name" value="SAM-dependent_MTases_sf"/>
</dbReference>